<evidence type="ECO:0000313" key="3">
    <source>
        <dbReference type="EMBL" id="MBO8437314.1"/>
    </source>
</evidence>
<evidence type="ECO:0000256" key="1">
    <source>
        <dbReference type="SAM" id="Phobius"/>
    </source>
</evidence>
<evidence type="ECO:0000313" key="4">
    <source>
        <dbReference type="Proteomes" id="UP000823636"/>
    </source>
</evidence>
<keyword evidence="1" id="KW-0812">Transmembrane</keyword>
<proteinExistence type="predicted"/>
<reference evidence="3" key="2">
    <citation type="journal article" date="2021" name="PeerJ">
        <title>Extensive microbial diversity within the chicken gut microbiome revealed by metagenomics and culture.</title>
        <authorList>
            <person name="Gilroy R."/>
            <person name="Ravi A."/>
            <person name="Getino M."/>
            <person name="Pursley I."/>
            <person name="Horton D.L."/>
            <person name="Alikhan N.F."/>
            <person name="Baker D."/>
            <person name="Gharbi K."/>
            <person name="Hall N."/>
            <person name="Watson M."/>
            <person name="Adriaenssens E.M."/>
            <person name="Foster-Nyarko E."/>
            <person name="Jarju S."/>
            <person name="Secka A."/>
            <person name="Antonio M."/>
            <person name="Oren A."/>
            <person name="Chaudhuri R.R."/>
            <person name="La Ragione R."/>
            <person name="Hildebrand F."/>
            <person name="Pallen M.J."/>
        </authorList>
    </citation>
    <scope>NUCLEOTIDE SEQUENCE</scope>
    <source>
        <strain evidence="3">G3-4614</strain>
    </source>
</reference>
<dbReference type="Pfam" id="PF10882">
    <property type="entry name" value="bPH_5"/>
    <property type="match status" value="1"/>
</dbReference>
<dbReference type="AlphaFoldDB" id="A0A9D9H658"/>
<reference evidence="3" key="1">
    <citation type="submission" date="2020-10" db="EMBL/GenBank/DDBJ databases">
        <authorList>
            <person name="Gilroy R."/>
        </authorList>
    </citation>
    <scope>NUCLEOTIDE SEQUENCE</scope>
    <source>
        <strain evidence="3">G3-4614</strain>
    </source>
</reference>
<name>A0A9D9H658_9BACT</name>
<feature type="domain" description="Bacterial Pleckstrin homology" evidence="2">
    <location>
        <begin position="63"/>
        <end position="160"/>
    </location>
</feature>
<keyword evidence="1" id="KW-0472">Membrane</keyword>
<dbReference type="Proteomes" id="UP000823636">
    <property type="component" value="Unassembled WGS sequence"/>
</dbReference>
<feature type="transmembrane region" description="Helical" evidence="1">
    <location>
        <begin position="44"/>
        <end position="66"/>
    </location>
</feature>
<feature type="transmembrane region" description="Helical" evidence="1">
    <location>
        <begin position="12"/>
        <end position="32"/>
    </location>
</feature>
<evidence type="ECO:0000259" key="2">
    <source>
        <dbReference type="Pfam" id="PF10882"/>
    </source>
</evidence>
<keyword evidence="1" id="KW-1133">Transmembrane helix</keyword>
<sequence length="164" mass="18348">MRKVFDIRWSNYVKSVTSTVSAVLLVAVAVLLKLSLGYTPGASTGLVFVLFVMAVFASNAPLKIVLQNNILSIKRVCFTKNIPYNEIEYIARYNPQADMRLCASGGFFGYIGIFCNRQTGYYFAFMGDISEAVFIETTNGKRFVVSCEEPDLLVSEIRNRPVQE</sequence>
<accession>A0A9D9H658</accession>
<organism evidence="3 4">
    <name type="scientific">Candidatus Caccoplasma merdipullorum</name>
    <dbReference type="NCBI Taxonomy" id="2840718"/>
    <lineage>
        <taxon>Bacteria</taxon>
        <taxon>Pseudomonadati</taxon>
        <taxon>Bacteroidota</taxon>
        <taxon>Bacteroidia</taxon>
        <taxon>Bacteroidales</taxon>
        <taxon>Bacteroidaceae</taxon>
        <taxon>Bacteroidaceae incertae sedis</taxon>
        <taxon>Candidatus Caccoplasma</taxon>
    </lineage>
</organism>
<comment type="caution">
    <text evidence="3">The sequence shown here is derived from an EMBL/GenBank/DDBJ whole genome shotgun (WGS) entry which is preliminary data.</text>
</comment>
<gene>
    <name evidence="3" type="ORF">IAC54_00230</name>
</gene>
<dbReference type="InterPro" id="IPR027783">
    <property type="entry name" value="Bacterial_PH-related"/>
</dbReference>
<protein>
    <recommendedName>
        <fullName evidence="2">Bacterial Pleckstrin homology domain-containing protein</fullName>
    </recommendedName>
</protein>
<dbReference type="EMBL" id="JADIMW010000003">
    <property type="protein sequence ID" value="MBO8437314.1"/>
    <property type="molecule type" value="Genomic_DNA"/>
</dbReference>